<sequence length="125" mass="14626">MHPSLEYDKQPRPTAWQPYTDAEFQAVATKKYWKLGKLGRGPESDAEKEKRLRVMQAKEFSEHIRRHNMYQISAELQRYLGPDTKVLEITIQLSTASCYARMTWEGRSPGRQGHQISSRQVNVWC</sequence>
<accession>A0AAW1SR40</accession>
<organism evidence="1 2">
    <name type="scientific">Apatococcus fuscideae</name>
    <dbReference type="NCBI Taxonomy" id="2026836"/>
    <lineage>
        <taxon>Eukaryota</taxon>
        <taxon>Viridiplantae</taxon>
        <taxon>Chlorophyta</taxon>
        <taxon>core chlorophytes</taxon>
        <taxon>Trebouxiophyceae</taxon>
        <taxon>Chlorellales</taxon>
        <taxon>Chlorellaceae</taxon>
        <taxon>Apatococcus</taxon>
    </lineage>
</organism>
<reference evidence="1 2" key="1">
    <citation type="journal article" date="2024" name="Nat. Commun.">
        <title>Phylogenomics reveals the evolutionary origins of lichenization in chlorophyte algae.</title>
        <authorList>
            <person name="Puginier C."/>
            <person name="Libourel C."/>
            <person name="Otte J."/>
            <person name="Skaloud P."/>
            <person name="Haon M."/>
            <person name="Grisel S."/>
            <person name="Petersen M."/>
            <person name="Berrin J.G."/>
            <person name="Delaux P.M."/>
            <person name="Dal Grande F."/>
            <person name="Keller J."/>
        </authorList>
    </citation>
    <scope>NUCLEOTIDE SEQUENCE [LARGE SCALE GENOMIC DNA]</scope>
    <source>
        <strain evidence="1 2">SAG 2523</strain>
    </source>
</reference>
<name>A0AAW1SR40_9CHLO</name>
<comment type="caution">
    <text evidence="1">The sequence shown here is derived from an EMBL/GenBank/DDBJ whole genome shotgun (WGS) entry which is preliminary data.</text>
</comment>
<proteinExistence type="predicted"/>
<keyword evidence="2" id="KW-1185">Reference proteome</keyword>
<dbReference type="EMBL" id="JALJOV010001173">
    <property type="protein sequence ID" value="KAK9852832.1"/>
    <property type="molecule type" value="Genomic_DNA"/>
</dbReference>
<evidence type="ECO:0000313" key="1">
    <source>
        <dbReference type="EMBL" id="KAK9852832.1"/>
    </source>
</evidence>
<dbReference type="AlphaFoldDB" id="A0AAW1SR40"/>
<gene>
    <name evidence="1" type="ORF">WJX84_005857</name>
</gene>
<evidence type="ECO:0000313" key="2">
    <source>
        <dbReference type="Proteomes" id="UP001485043"/>
    </source>
</evidence>
<dbReference type="Proteomes" id="UP001485043">
    <property type="component" value="Unassembled WGS sequence"/>
</dbReference>
<protein>
    <submittedName>
        <fullName evidence="1">Uncharacterized protein</fullName>
    </submittedName>
</protein>